<feature type="compositionally biased region" description="Basic and acidic residues" evidence="8">
    <location>
        <begin position="1"/>
        <end position="17"/>
    </location>
</feature>
<comment type="subcellular location">
    <subcellularLocation>
        <location evidence="1">Membrane</location>
    </subcellularLocation>
</comment>
<dbReference type="PROSITE" id="PS51779">
    <property type="entry name" value="POTRA"/>
    <property type="match status" value="1"/>
</dbReference>
<dbReference type="InterPro" id="IPR050487">
    <property type="entry name" value="FtsQ_DivIB"/>
</dbReference>
<evidence type="ECO:0000256" key="5">
    <source>
        <dbReference type="ARBA" id="ARBA00022989"/>
    </source>
</evidence>
<dbReference type="InterPro" id="IPR034746">
    <property type="entry name" value="POTRA"/>
</dbReference>
<name>A0AAW5HUF6_9CORY</name>
<dbReference type="PANTHER" id="PTHR37820">
    <property type="entry name" value="CELL DIVISION PROTEIN DIVIB"/>
    <property type="match status" value="1"/>
</dbReference>
<dbReference type="Proteomes" id="UP001205920">
    <property type="component" value="Unassembled WGS sequence"/>
</dbReference>
<accession>A0AAW5HUF6</accession>
<dbReference type="InterPro" id="IPR013685">
    <property type="entry name" value="POTRA_FtsQ_type"/>
</dbReference>
<feature type="region of interest" description="Disordered" evidence="8">
    <location>
        <begin position="1"/>
        <end position="26"/>
    </location>
</feature>
<keyword evidence="7" id="KW-0131">Cell cycle</keyword>
<dbReference type="PANTHER" id="PTHR37820:SF1">
    <property type="entry name" value="CELL DIVISION PROTEIN FTSQ"/>
    <property type="match status" value="1"/>
</dbReference>
<organism evidence="11 12">
    <name type="scientific">Corynebacterium lipophilum</name>
    <dbReference type="NCBI Taxonomy" id="2804918"/>
    <lineage>
        <taxon>Bacteria</taxon>
        <taxon>Bacillati</taxon>
        <taxon>Actinomycetota</taxon>
        <taxon>Actinomycetes</taxon>
        <taxon>Mycobacteriales</taxon>
        <taxon>Corynebacteriaceae</taxon>
        <taxon>Corynebacterium</taxon>
    </lineage>
</organism>
<dbReference type="Pfam" id="PF03799">
    <property type="entry name" value="FtsQ_DivIB_C"/>
    <property type="match status" value="1"/>
</dbReference>
<dbReference type="EMBL" id="JAEUWV010000001">
    <property type="protein sequence ID" value="MCO6393411.1"/>
    <property type="molecule type" value="Genomic_DNA"/>
</dbReference>
<protein>
    <submittedName>
        <fullName evidence="11">FtsQ-type POTRA domain-containing protein</fullName>
    </submittedName>
</protein>
<keyword evidence="12" id="KW-1185">Reference proteome</keyword>
<evidence type="ECO:0000256" key="7">
    <source>
        <dbReference type="ARBA" id="ARBA00023306"/>
    </source>
</evidence>
<feature type="transmembrane region" description="Helical" evidence="9">
    <location>
        <begin position="35"/>
        <end position="54"/>
    </location>
</feature>
<evidence type="ECO:0000256" key="1">
    <source>
        <dbReference type="ARBA" id="ARBA00004370"/>
    </source>
</evidence>
<keyword evidence="2" id="KW-1003">Cell membrane</keyword>
<keyword evidence="6 9" id="KW-0472">Membrane</keyword>
<dbReference type="InterPro" id="IPR005548">
    <property type="entry name" value="Cell_div_FtsQ/DivIB_C"/>
</dbReference>
<dbReference type="RefSeq" id="WP_252930750.1">
    <property type="nucleotide sequence ID" value="NZ_JAEUWV010000001.1"/>
</dbReference>
<evidence type="ECO:0000313" key="12">
    <source>
        <dbReference type="Proteomes" id="UP001205920"/>
    </source>
</evidence>
<comment type="caution">
    <text evidence="11">The sequence shown here is derived from an EMBL/GenBank/DDBJ whole genome shotgun (WGS) entry which is preliminary data.</text>
</comment>
<evidence type="ECO:0000256" key="6">
    <source>
        <dbReference type="ARBA" id="ARBA00023136"/>
    </source>
</evidence>
<evidence type="ECO:0000256" key="9">
    <source>
        <dbReference type="SAM" id="Phobius"/>
    </source>
</evidence>
<evidence type="ECO:0000256" key="2">
    <source>
        <dbReference type="ARBA" id="ARBA00022475"/>
    </source>
</evidence>
<dbReference type="Gene3D" id="3.10.20.310">
    <property type="entry name" value="membrane protein fhac"/>
    <property type="match status" value="1"/>
</dbReference>
<dbReference type="AlphaFoldDB" id="A0AAW5HUF6"/>
<dbReference type="GO" id="GO:0005886">
    <property type="term" value="C:plasma membrane"/>
    <property type="evidence" value="ECO:0007669"/>
    <property type="project" value="TreeGrafter"/>
</dbReference>
<keyword evidence="5 9" id="KW-1133">Transmembrane helix</keyword>
<dbReference type="Pfam" id="PF08478">
    <property type="entry name" value="POTRA_1"/>
    <property type="match status" value="1"/>
</dbReference>
<proteinExistence type="predicted"/>
<gene>
    <name evidence="11" type="ORF">JMN37_00205</name>
</gene>
<evidence type="ECO:0000256" key="3">
    <source>
        <dbReference type="ARBA" id="ARBA00022618"/>
    </source>
</evidence>
<keyword evidence="4 9" id="KW-0812">Transmembrane</keyword>
<evidence type="ECO:0000313" key="11">
    <source>
        <dbReference type="EMBL" id="MCO6393411.1"/>
    </source>
</evidence>
<dbReference type="GO" id="GO:0051301">
    <property type="term" value="P:cell division"/>
    <property type="evidence" value="ECO:0007669"/>
    <property type="project" value="UniProtKB-KW"/>
</dbReference>
<evidence type="ECO:0000259" key="10">
    <source>
        <dbReference type="PROSITE" id="PS51779"/>
    </source>
</evidence>
<feature type="domain" description="POTRA" evidence="10">
    <location>
        <begin position="58"/>
        <end position="126"/>
    </location>
</feature>
<evidence type="ECO:0000256" key="8">
    <source>
        <dbReference type="SAM" id="MobiDB-lite"/>
    </source>
</evidence>
<keyword evidence="3" id="KW-0132">Cell division</keyword>
<sequence>MTGQTEHEAFESDHLDEFGDEDAQTRSKSKRKRRFAIAGAVIAGLAVCGIALPFTPLMPVKGVVVDGNDVLTPEAVQAQSDIELGTPMGLVKVRRAAENIVQDPWVDVVTVHRDWPSTVRVDLKERVAVAYLQQPDGAHLIDTEGKDFLIAEPPVGAMELVGVDVENKEQMREAVAIAASISSGARAQVAALEANGRYSFVLRLHDNRRVVWGASEDNANKSLAFETVLQREGAEFNISNPELITAR</sequence>
<reference evidence="11 12" key="1">
    <citation type="submission" date="2021-01" db="EMBL/GenBank/DDBJ databases">
        <title>Identification and Characterization of Corynebacterium sp.</title>
        <authorList>
            <person name="Luo Q."/>
            <person name="Qu P."/>
            <person name="Chen Q."/>
        </authorList>
    </citation>
    <scope>NUCLEOTIDE SEQUENCE [LARGE SCALE GENOMIC DNA]</scope>
    <source>
        <strain evidence="11 12">MC-18</strain>
    </source>
</reference>
<evidence type="ECO:0000256" key="4">
    <source>
        <dbReference type="ARBA" id="ARBA00022692"/>
    </source>
</evidence>